<dbReference type="AlphaFoldDB" id="A0A420ZCQ5"/>
<dbReference type="PANTHER" id="PTHR46656:SF3">
    <property type="entry name" value="PUTATIVE-RELATED"/>
    <property type="match status" value="1"/>
</dbReference>
<protein>
    <recommendedName>
        <fullName evidence="2">Glycosyl transferase family 1 domain-containing protein</fullName>
    </recommendedName>
</protein>
<dbReference type="SUPFAM" id="SSF53756">
    <property type="entry name" value="UDP-Glycosyltransferase/glycogen phosphorylase"/>
    <property type="match status" value="1"/>
</dbReference>
<accession>A0A420ZCQ5</accession>
<feature type="domain" description="Glycosyl transferase family 1" evidence="2">
    <location>
        <begin position="262"/>
        <end position="326"/>
    </location>
</feature>
<dbReference type="InterPro" id="IPR001296">
    <property type="entry name" value="Glyco_trans_1"/>
</dbReference>
<evidence type="ECO:0000256" key="1">
    <source>
        <dbReference type="SAM" id="MobiDB-lite"/>
    </source>
</evidence>
<comment type="caution">
    <text evidence="3">The sequence shown here is derived from an EMBL/GenBank/DDBJ whole genome shotgun (WGS) entry which is preliminary data.</text>
</comment>
<sequence length="405" mass="45813">MMKRRNALSSLPTPPTPTTNPPNQYKTNLPMITLNGMVYTNDSFSIVTRGLALGLIQNGCDVAINAWPNGSRSLPIEPKVKKAVRKTSDMKIGIRISHPNSFSALSAYKYRIGKAYFETNLFPNIPPNNWVADCNKYCDQVWVSSEFNKEVCEESGVDNVYVVHDGFDPNIFNPNGDKYPLPFDDDTFIFLTVGNSQKRKGTDLIYQAFTEEFDESEKVGLVYKSYAPWAWGAAKYAKPGRIYHFGKVIESETGPMLVDSSIPYNQMGSLYRAADCFVLPTYGEGAGVCCVESMACGVPVITTNWSAHLDYCNNKNSYLIEGERFERAFEGLDWQGEWIVPSLDQLKFYMRYVYEHPEMVKLKVKQALKDAQKFTWKNCAKEAIQKLSFVVPEVGNYIDFNVMNL</sequence>
<feature type="region of interest" description="Disordered" evidence="1">
    <location>
        <begin position="1"/>
        <end position="26"/>
    </location>
</feature>
<evidence type="ECO:0000313" key="4">
    <source>
        <dbReference type="Proteomes" id="UP000281261"/>
    </source>
</evidence>
<dbReference type="Gene3D" id="3.40.50.2000">
    <property type="entry name" value="Glycogen Phosphorylase B"/>
    <property type="match status" value="1"/>
</dbReference>
<evidence type="ECO:0000313" key="3">
    <source>
        <dbReference type="EMBL" id="RLC37214.1"/>
    </source>
</evidence>
<gene>
    <name evidence="3" type="ORF">DRH29_02765</name>
</gene>
<dbReference type="Proteomes" id="UP000281261">
    <property type="component" value="Unassembled WGS sequence"/>
</dbReference>
<dbReference type="GO" id="GO:0016757">
    <property type="term" value="F:glycosyltransferase activity"/>
    <property type="evidence" value="ECO:0007669"/>
    <property type="project" value="InterPro"/>
</dbReference>
<organism evidence="3 4">
    <name type="scientific">candidate division Kazan bacterium</name>
    <dbReference type="NCBI Taxonomy" id="2202143"/>
    <lineage>
        <taxon>Bacteria</taxon>
        <taxon>Bacteria division Kazan-3B-28</taxon>
    </lineage>
</organism>
<dbReference type="EMBL" id="QMNG01000009">
    <property type="protein sequence ID" value="RLC37214.1"/>
    <property type="molecule type" value="Genomic_DNA"/>
</dbReference>
<name>A0A420ZCQ5_UNCK3</name>
<evidence type="ECO:0000259" key="2">
    <source>
        <dbReference type="Pfam" id="PF00534"/>
    </source>
</evidence>
<proteinExistence type="predicted"/>
<dbReference type="PANTHER" id="PTHR46656">
    <property type="entry name" value="PUTATIVE-RELATED"/>
    <property type="match status" value="1"/>
</dbReference>
<dbReference type="Pfam" id="PF00534">
    <property type="entry name" value="Glycos_transf_1"/>
    <property type="match status" value="1"/>
</dbReference>
<reference evidence="3 4" key="1">
    <citation type="submission" date="2018-06" db="EMBL/GenBank/DDBJ databases">
        <title>Extensive metabolic versatility and redundancy in microbially diverse, dynamic hydrothermal sediments.</title>
        <authorList>
            <person name="Dombrowski N."/>
            <person name="Teske A."/>
            <person name="Baker B.J."/>
        </authorList>
    </citation>
    <scope>NUCLEOTIDE SEQUENCE [LARGE SCALE GENOMIC DNA]</scope>
    <source>
        <strain evidence="3">B79_G16</strain>
    </source>
</reference>